<keyword evidence="5" id="KW-0472">Membrane</keyword>
<evidence type="ECO:0000256" key="4">
    <source>
        <dbReference type="ARBA" id="ARBA00022840"/>
    </source>
</evidence>
<feature type="transmembrane region" description="Helical" evidence="5">
    <location>
        <begin position="376"/>
        <end position="395"/>
    </location>
</feature>
<sequence length="1330" mass="149253">MNYSSSQLRLLLWKNWLLQRRHVALTLFEIGLPGLFVLILVLVRIAAVSEYHSAATRWNAFGINDGFPDGPTPPSTGCNSSGPIPRRFWLTYAPNTATVKRIVDRVATRLDMVTDGLGFVTEQELDNYVQHADPCWRLDILAGVIFTSGISTDDQLLREVSYKLRPLAEPKFGSDDIMGVISTGGWYTGHTFPPLSLLGPREADFPDGGSPGYYREGFLVLQRAVALSLISEWDAASALHTIDILLKRHPYPPYAEDAYVNLLQTQFPFIVMLSFIITTPNICKDIDLEKEKKNLRSNKICVSLMTLFLHVRTKNGAVLNYTDPSVTFALCFAISTFFNTANGGAAAGGIIFLVSYFPFFFFQIRMPDITAPQRAGASVLHNLAMGFGCYIIAQYEGRGVGVQWSNLNVPYSSDNNYTVLHVFLFFILDSVLVTWYVDGVHPGSNGVPKPFYFPFTKHYWCTKTNNIWQTDVSTFDPDVRKEYFEQYHSQYKPGMQIRNLTKIYNQGKSNDKVAVSDLSLDMLQGQITSLLGHNGAGKTTTISILTGFLSPTSGTAYMSGYNIVVDMDKVRRNLGFCPQHDVLFDTLTVEEHLIFYTKLVILDEPSSGMDPEARRQMWDLIKAEKSRRTILLTTHSMDEADYLSDRIAIMSGGTVQCCGSSLFLKNKYGIGYHLITVKEGQCDVENENNREHLGIAEYGTSVTTLEEVFLKVGQYTDEGLSEKLCSSYKEEEHRSINVPTGREPRNTGRQLILQQFRAMLVKRMIHISRNKLAVVVYSLVPVLFTIAACSVLLTVPKLADPPPYILMMDHFRDPIAPYLIQEENRTSVVDQLVDNYLDTLAKANVGRLPLVNDEGWYRNDTVMDDYLSHRAVANFDEYAREHMTAATFTGRGRRAVVTGRFNNEAYHTPAISLDIVLNTVVKYFLNATCHIQITNHPFSRYPVARVDDQLKMAYTLGFIVAYTTSFGLTFFTSTFILFVVKEREEMLINYEGKKMCRSMEVDLNRTLEEICSFSVALNVTNPCCLDSCGYFCAHYTNSMFAFPYPGSGRGLLFLSCQGMVFILILFSIESNWIHQLKVQSAIKYVKTRPVGDTDEEIACDDVQKSLSEIDDDILSEQSRIQTTPLDMLVKTEALVLKNLTKIYGSFKAVDNLNIGVAKGELFGLLGVNGAGKTTTFKMLTGDETISAGEAFLAGDSVTADIKKVHQKLGYCPQFDALIESMTVQETLWMYARLRGYDERDIKDVINQLIIDLHLASQTQVQTKDLSMEECEALCTRLVIMVNGRFQYLGSIQQLKSKFGEGYTLTAKIKTLAPTTLPVATTNQGSKRSKN</sequence>
<feature type="domain" description="ABC transporter" evidence="6">
    <location>
        <begin position="495"/>
        <end position="677"/>
    </location>
</feature>
<dbReference type="GO" id="GO:0005319">
    <property type="term" value="F:lipid transporter activity"/>
    <property type="evidence" value="ECO:0007669"/>
    <property type="project" value="TreeGrafter"/>
</dbReference>
<dbReference type="PROSITE" id="PS50893">
    <property type="entry name" value="ABC_TRANSPORTER_2"/>
    <property type="match status" value="1"/>
</dbReference>
<dbReference type="InterPro" id="IPR026082">
    <property type="entry name" value="ABCA"/>
</dbReference>
<feature type="transmembrane region" description="Helical" evidence="5">
    <location>
        <begin position="772"/>
        <end position="793"/>
    </location>
</feature>
<evidence type="ECO:0000256" key="1">
    <source>
        <dbReference type="ARBA" id="ARBA00022448"/>
    </source>
</evidence>
<feature type="transmembrane region" description="Helical" evidence="5">
    <location>
        <begin position="1050"/>
        <end position="1068"/>
    </location>
</feature>
<dbReference type="CDD" id="cd03263">
    <property type="entry name" value="ABC_subfamily_A"/>
    <property type="match status" value="1"/>
</dbReference>
<feature type="transmembrane region" description="Helical" evidence="5">
    <location>
        <begin position="23"/>
        <end position="47"/>
    </location>
</feature>
<feature type="transmembrane region" description="Helical" evidence="5">
    <location>
        <begin position="318"/>
        <end position="338"/>
    </location>
</feature>
<feature type="transmembrane region" description="Helical" evidence="5">
    <location>
        <begin position="952"/>
        <end position="980"/>
    </location>
</feature>
<keyword evidence="4" id="KW-0067">ATP-binding</keyword>
<dbReference type="PANTHER" id="PTHR19229:SF36">
    <property type="entry name" value="ATP-BINDING CASSETTE SUB-FAMILY A MEMBER 2"/>
    <property type="match status" value="1"/>
</dbReference>
<dbReference type="Proteomes" id="UP001208570">
    <property type="component" value="Unassembled WGS sequence"/>
</dbReference>
<dbReference type="Pfam" id="PF00005">
    <property type="entry name" value="ABC_tran"/>
    <property type="match status" value="2"/>
</dbReference>
<keyword evidence="5" id="KW-1133">Transmembrane helix</keyword>
<dbReference type="GO" id="GO:0140359">
    <property type="term" value="F:ABC-type transporter activity"/>
    <property type="evidence" value="ECO:0007669"/>
    <property type="project" value="InterPro"/>
</dbReference>
<evidence type="ECO:0000259" key="6">
    <source>
        <dbReference type="PROSITE" id="PS50893"/>
    </source>
</evidence>
<accession>A0AAD9K9Z4</accession>
<evidence type="ECO:0000256" key="2">
    <source>
        <dbReference type="ARBA" id="ARBA00022737"/>
    </source>
</evidence>
<evidence type="ECO:0000313" key="7">
    <source>
        <dbReference type="EMBL" id="KAK2167536.1"/>
    </source>
</evidence>
<dbReference type="InterPro" id="IPR003439">
    <property type="entry name" value="ABC_transporter-like_ATP-bd"/>
</dbReference>
<gene>
    <name evidence="7" type="ORF">LSH36_26g00019</name>
</gene>
<dbReference type="SMART" id="SM00382">
    <property type="entry name" value="AAA"/>
    <property type="match status" value="2"/>
</dbReference>
<keyword evidence="1" id="KW-0813">Transport</keyword>
<dbReference type="InterPro" id="IPR027417">
    <property type="entry name" value="P-loop_NTPase"/>
</dbReference>
<keyword evidence="2" id="KW-0677">Repeat</keyword>
<dbReference type="GO" id="GO:0016020">
    <property type="term" value="C:membrane"/>
    <property type="evidence" value="ECO:0007669"/>
    <property type="project" value="InterPro"/>
</dbReference>
<evidence type="ECO:0000256" key="3">
    <source>
        <dbReference type="ARBA" id="ARBA00022741"/>
    </source>
</evidence>
<keyword evidence="8" id="KW-1185">Reference proteome</keyword>
<comment type="caution">
    <text evidence="7">The sequence shown here is derived from an EMBL/GenBank/DDBJ whole genome shotgun (WGS) entry which is preliminary data.</text>
</comment>
<proteinExistence type="predicted"/>
<dbReference type="SUPFAM" id="SSF52540">
    <property type="entry name" value="P-loop containing nucleoside triphosphate hydrolases"/>
    <property type="match status" value="2"/>
</dbReference>
<name>A0AAD9K9Z4_9ANNE</name>
<feature type="transmembrane region" description="Helical" evidence="5">
    <location>
        <begin position="344"/>
        <end position="364"/>
    </location>
</feature>
<dbReference type="GO" id="GO:0005524">
    <property type="term" value="F:ATP binding"/>
    <property type="evidence" value="ECO:0007669"/>
    <property type="project" value="UniProtKB-KW"/>
</dbReference>
<dbReference type="GO" id="GO:0016887">
    <property type="term" value="F:ATP hydrolysis activity"/>
    <property type="evidence" value="ECO:0007669"/>
    <property type="project" value="InterPro"/>
</dbReference>
<feature type="transmembrane region" description="Helical" evidence="5">
    <location>
        <begin position="415"/>
        <end position="437"/>
    </location>
</feature>
<dbReference type="Gene3D" id="3.40.50.300">
    <property type="entry name" value="P-loop containing nucleotide triphosphate hydrolases"/>
    <property type="match status" value="3"/>
</dbReference>
<evidence type="ECO:0000256" key="5">
    <source>
        <dbReference type="SAM" id="Phobius"/>
    </source>
</evidence>
<organism evidence="7 8">
    <name type="scientific">Paralvinella palmiformis</name>
    <dbReference type="NCBI Taxonomy" id="53620"/>
    <lineage>
        <taxon>Eukaryota</taxon>
        <taxon>Metazoa</taxon>
        <taxon>Spiralia</taxon>
        <taxon>Lophotrochozoa</taxon>
        <taxon>Annelida</taxon>
        <taxon>Polychaeta</taxon>
        <taxon>Sedentaria</taxon>
        <taxon>Canalipalpata</taxon>
        <taxon>Terebellida</taxon>
        <taxon>Terebelliformia</taxon>
        <taxon>Alvinellidae</taxon>
        <taxon>Paralvinella</taxon>
    </lineage>
</organism>
<protein>
    <recommendedName>
        <fullName evidence="6">ABC transporter domain-containing protein</fullName>
    </recommendedName>
</protein>
<keyword evidence="3" id="KW-0547">Nucleotide-binding</keyword>
<keyword evidence="5" id="KW-0812">Transmembrane</keyword>
<dbReference type="PANTHER" id="PTHR19229">
    <property type="entry name" value="ATP-BINDING CASSETTE TRANSPORTER SUBFAMILY A ABCA"/>
    <property type="match status" value="1"/>
</dbReference>
<dbReference type="EMBL" id="JAODUP010000026">
    <property type="protein sequence ID" value="KAK2167536.1"/>
    <property type="molecule type" value="Genomic_DNA"/>
</dbReference>
<dbReference type="InterPro" id="IPR003593">
    <property type="entry name" value="AAA+_ATPase"/>
</dbReference>
<reference evidence="7" key="1">
    <citation type="journal article" date="2023" name="Mol. Biol. Evol.">
        <title>Third-Generation Sequencing Reveals the Adaptive Role of the Epigenome in Three Deep-Sea Polychaetes.</title>
        <authorList>
            <person name="Perez M."/>
            <person name="Aroh O."/>
            <person name="Sun Y."/>
            <person name="Lan Y."/>
            <person name="Juniper S.K."/>
            <person name="Young C.R."/>
            <person name="Angers B."/>
            <person name="Qian P.Y."/>
        </authorList>
    </citation>
    <scope>NUCLEOTIDE SEQUENCE</scope>
    <source>
        <strain evidence="7">P08H-3</strain>
    </source>
</reference>
<evidence type="ECO:0000313" key="8">
    <source>
        <dbReference type="Proteomes" id="UP001208570"/>
    </source>
</evidence>